<dbReference type="InterPro" id="IPR005123">
    <property type="entry name" value="Oxoglu/Fe-dep_dioxygenase_dom"/>
</dbReference>
<evidence type="ECO:0000313" key="4">
    <source>
        <dbReference type="Proteomes" id="UP000271708"/>
    </source>
</evidence>
<accession>A0A650GCY9</accession>
<dbReference type="GO" id="GO:0051213">
    <property type="term" value="F:dioxygenase activity"/>
    <property type="evidence" value="ECO:0007669"/>
    <property type="project" value="UniProtKB-KW"/>
</dbReference>
<dbReference type="PANTHER" id="PTHR31212">
    <property type="entry name" value="ALPHA-KETOGLUTARATE-DEPENDENT DIOXYGENASE ALKB HOMOLOG 3"/>
    <property type="match status" value="1"/>
</dbReference>
<keyword evidence="3" id="KW-0560">Oxidoreductase</keyword>
<evidence type="ECO:0000256" key="1">
    <source>
        <dbReference type="SAM" id="MobiDB-lite"/>
    </source>
</evidence>
<dbReference type="Proteomes" id="UP000271708">
    <property type="component" value="Chromosome"/>
</dbReference>
<dbReference type="InterPro" id="IPR032854">
    <property type="entry name" value="ALKBH3"/>
</dbReference>
<dbReference type="SUPFAM" id="SSF51197">
    <property type="entry name" value="Clavaminate synthase-like"/>
    <property type="match status" value="1"/>
</dbReference>
<evidence type="ECO:0000259" key="2">
    <source>
        <dbReference type="PROSITE" id="PS51471"/>
    </source>
</evidence>
<proteinExistence type="predicted"/>
<dbReference type="FunFam" id="2.60.120.590:FF:000011">
    <property type="entry name" value="Alpha-ketoglutarate-dependent dioxygenase AlkB"/>
    <property type="match status" value="1"/>
</dbReference>
<dbReference type="PANTHER" id="PTHR31212:SF4">
    <property type="entry name" value="ALPHA-KETOGLUTARATE-DEPENDENT DIOXYGENASE ALKB HOMOLOG 3"/>
    <property type="match status" value="1"/>
</dbReference>
<dbReference type="PROSITE" id="PS51471">
    <property type="entry name" value="FE2OG_OXY"/>
    <property type="match status" value="1"/>
</dbReference>
<name>A0A650GCY9_9MICO</name>
<dbReference type="InterPro" id="IPR027450">
    <property type="entry name" value="AlkB-like"/>
</dbReference>
<dbReference type="Gene3D" id="2.60.120.590">
    <property type="entry name" value="Alpha-ketoglutarate-dependent dioxygenase AlkB-like"/>
    <property type="match status" value="1"/>
</dbReference>
<dbReference type="AlphaFoldDB" id="A0A650GCY9"/>
<evidence type="ECO:0000313" key="3">
    <source>
        <dbReference type="EMBL" id="QGX08298.1"/>
    </source>
</evidence>
<dbReference type="Pfam" id="PF13532">
    <property type="entry name" value="2OG-FeII_Oxy_2"/>
    <property type="match status" value="1"/>
</dbReference>
<dbReference type="KEGG" id="jme:EEW87_005795"/>
<dbReference type="GO" id="GO:0006307">
    <property type="term" value="P:DNA alkylation repair"/>
    <property type="evidence" value="ECO:0007669"/>
    <property type="project" value="InterPro"/>
</dbReference>
<sequence>MRPLSYEPPTTPAAAPRVVPGRARRARKTWCWSRCEGRPAPEPRDHPHREGVAQAPRTPVRCTCYPRLVSALQPSLFDDAERPTLAPVDPRRTTLDRGAWVDLHPGWVSGGDTVLDDLVREVPWHAERRQMYDRVLDVPRLTKFYGEHEPLPHPLVEQARTALSAHYRDELGEDFVTAGLCLYRDGRDSVAWHGDRIGRSREQDTMVAIISLGAQRVLALRPRDGGPSTRLPLGHGDLVVMGGSCQRTWDHSVPKAAAVSGPRISIQLRVRGVR</sequence>
<keyword evidence="3" id="KW-0223">Dioxygenase</keyword>
<gene>
    <name evidence="3" type="ORF">EEW87_005795</name>
</gene>
<dbReference type="InterPro" id="IPR037151">
    <property type="entry name" value="AlkB-like_sf"/>
</dbReference>
<protein>
    <submittedName>
        <fullName evidence="3">Alpha-ketoglutarate-dependent dioxygenase AlkB</fullName>
    </submittedName>
</protein>
<feature type="domain" description="Fe2OG dioxygenase" evidence="2">
    <location>
        <begin position="174"/>
        <end position="272"/>
    </location>
</feature>
<feature type="region of interest" description="Disordered" evidence="1">
    <location>
        <begin position="1"/>
        <end position="20"/>
    </location>
</feature>
<organism evidence="3 4">
    <name type="scientific">Janibacter melonis</name>
    <dbReference type="NCBI Taxonomy" id="262209"/>
    <lineage>
        <taxon>Bacteria</taxon>
        <taxon>Bacillati</taxon>
        <taxon>Actinomycetota</taxon>
        <taxon>Actinomycetes</taxon>
        <taxon>Micrococcales</taxon>
        <taxon>Intrasporangiaceae</taxon>
        <taxon>Janibacter</taxon>
    </lineage>
</organism>
<dbReference type="EMBL" id="CP044548">
    <property type="protein sequence ID" value="QGX08298.1"/>
    <property type="molecule type" value="Genomic_DNA"/>
</dbReference>
<reference evidence="3 4" key="1">
    <citation type="submission" date="2019-09" db="EMBL/GenBank/DDBJ databases">
        <title>Complete Genome Sequence of Janibacter melonis M714 with both human health impact and industrial applications.</title>
        <authorList>
            <person name="Jin M."/>
            <person name="Zhao Q.R."/>
        </authorList>
    </citation>
    <scope>NUCLEOTIDE SEQUENCE [LARGE SCALE GENOMIC DNA]</scope>
    <source>
        <strain evidence="3 4">M714</strain>
    </source>
</reference>